<evidence type="ECO:0000256" key="2">
    <source>
        <dbReference type="ARBA" id="ARBA00022614"/>
    </source>
</evidence>
<sequence length="494" mass="56419">MAALRFCYLVLALCSLSVTVSADSDKNSITWTGDDKYIKGGEIRYVKSDDRVLQRMRVFTAARKKNCYHIDTMRRGRVLVRATFYYGNYDNKSSPPTFDLHFDGNFWKTVVTSISEVVSYEVIYVMRRDWITVCLARTKDGQFPFISTLEIRSLDWFMYTGIPESYPLFLRRRDPFDYGIIRYPDDPYDRIWSTEIANLGQNRFYSDAYFYYQHSSDVVPSRDEPPPRVLRYGVYAPTPNSSLQIFTLHNYETPAYVNLYFTEFRYNRQLNETRSFTVFKDDKQISLPIWPPYGNFTELTFPNLSVSGTSTFSVVPTTYSTLAPAISALEIFLIGDMLTDGTEGSDALGLIDLQKGFDDVLREWRGDPCLPAPFSYDWIVCNYSYSRPRITAISLGSFGLSGPLPDFESMHALQTIDFHNNSLRGPIPDFLGKLPNLKILNLENNHFSGSIPASLLNNKGLTLMVSGNPDLSSCTRMKINIIVQILFGTIISSI</sequence>
<evidence type="ECO:0000256" key="6">
    <source>
        <dbReference type="ARBA" id="ARBA00022989"/>
    </source>
</evidence>
<keyword evidence="3" id="KW-0812">Transmembrane</keyword>
<dbReference type="PANTHER" id="PTHR45631">
    <property type="entry name" value="OS07G0107800 PROTEIN-RELATED"/>
    <property type="match status" value="1"/>
</dbReference>
<protein>
    <recommendedName>
        <fullName evidence="9">Malectin-like domain-containing protein</fullName>
    </recommendedName>
</protein>
<feature type="non-terminal residue" evidence="10">
    <location>
        <position position="494"/>
    </location>
</feature>
<keyword evidence="7" id="KW-0472">Membrane</keyword>
<feature type="chain" id="PRO_5001507851" description="Malectin-like domain-containing protein" evidence="8">
    <location>
        <begin position="23"/>
        <end position="494"/>
    </location>
</feature>
<comment type="subcellular location">
    <subcellularLocation>
        <location evidence="1">Membrane</location>
        <topology evidence="1">Single-pass membrane protein</topology>
    </subcellularLocation>
</comment>
<dbReference type="eggNOG" id="ENOG502QVXJ">
    <property type="taxonomic scope" value="Eukaryota"/>
</dbReference>
<evidence type="ECO:0000313" key="11">
    <source>
        <dbReference type="Proteomes" id="UP000030748"/>
    </source>
</evidence>
<dbReference type="SUPFAM" id="SSF52058">
    <property type="entry name" value="L domain-like"/>
    <property type="match status" value="1"/>
</dbReference>
<dbReference type="Proteomes" id="UP000030748">
    <property type="component" value="Unassembled WGS sequence"/>
</dbReference>
<keyword evidence="5" id="KW-0677">Repeat</keyword>
<keyword evidence="11" id="KW-1185">Reference proteome</keyword>
<dbReference type="EMBL" id="KI630592">
    <property type="protein sequence ID" value="EYU36242.1"/>
    <property type="molecule type" value="Genomic_DNA"/>
</dbReference>
<name>A0A022R6X7_ERYGU</name>
<dbReference type="GO" id="GO:0016020">
    <property type="term" value="C:membrane"/>
    <property type="evidence" value="ECO:0007669"/>
    <property type="project" value="UniProtKB-SubCell"/>
</dbReference>
<evidence type="ECO:0000256" key="4">
    <source>
        <dbReference type="ARBA" id="ARBA00022729"/>
    </source>
</evidence>
<dbReference type="InterPro" id="IPR001611">
    <property type="entry name" value="Leu-rich_rpt"/>
</dbReference>
<dbReference type="Pfam" id="PF12819">
    <property type="entry name" value="Malectin_like"/>
    <property type="match status" value="1"/>
</dbReference>
<dbReference type="STRING" id="4155.A0A022R6X7"/>
<gene>
    <name evidence="10" type="ORF">MIMGU_mgv1a021395mg</name>
</gene>
<evidence type="ECO:0000256" key="7">
    <source>
        <dbReference type="ARBA" id="ARBA00023136"/>
    </source>
</evidence>
<organism evidence="10 11">
    <name type="scientific">Erythranthe guttata</name>
    <name type="common">Yellow monkey flower</name>
    <name type="synonym">Mimulus guttatus</name>
    <dbReference type="NCBI Taxonomy" id="4155"/>
    <lineage>
        <taxon>Eukaryota</taxon>
        <taxon>Viridiplantae</taxon>
        <taxon>Streptophyta</taxon>
        <taxon>Embryophyta</taxon>
        <taxon>Tracheophyta</taxon>
        <taxon>Spermatophyta</taxon>
        <taxon>Magnoliopsida</taxon>
        <taxon>eudicotyledons</taxon>
        <taxon>Gunneridae</taxon>
        <taxon>Pentapetalae</taxon>
        <taxon>asterids</taxon>
        <taxon>lamiids</taxon>
        <taxon>Lamiales</taxon>
        <taxon>Phrymaceae</taxon>
        <taxon>Erythranthe</taxon>
    </lineage>
</organism>
<feature type="domain" description="Malectin-like" evidence="9">
    <location>
        <begin position="15"/>
        <end position="333"/>
    </location>
</feature>
<dbReference type="Pfam" id="PF00560">
    <property type="entry name" value="LRR_1"/>
    <property type="match status" value="2"/>
</dbReference>
<keyword evidence="4 8" id="KW-0732">Signal</keyword>
<evidence type="ECO:0000256" key="1">
    <source>
        <dbReference type="ARBA" id="ARBA00004167"/>
    </source>
</evidence>
<reference evidence="10 11" key="1">
    <citation type="journal article" date="2013" name="Proc. Natl. Acad. Sci. U.S.A.">
        <title>Fine-scale variation in meiotic recombination in Mimulus inferred from population shotgun sequencing.</title>
        <authorList>
            <person name="Hellsten U."/>
            <person name="Wright K.M."/>
            <person name="Jenkins J."/>
            <person name="Shu S."/>
            <person name="Yuan Y."/>
            <person name="Wessler S.R."/>
            <person name="Schmutz J."/>
            <person name="Willis J.H."/>
            <person name="Rokhsar D.S."/>
        </authorList>
    </citation>
    <scope>NUCLEOTIDE SEQUENCE [LARGE SCALE GENOMIC DNA]</scope>
    <source>
        <strain evidence="11">cv. DUN x IM62</strain>
    </source>
</reference>
<evidence type="ECO:0000256" key="3">
    <source>
        <dbReference type="ARBA" id="ARBA00022692"/>
    </source>
</evidence>
<dbReference type="InterPro" id="IPR024788">
    <property type="entry name" value="Malectin-like_Carb-bd_dom"/>
</dbReference>
<evidence type="ECO:0000256" key="5">
    <source>
        <dbReference type="ARBA" id="ARBA00022737"/>
    </source>
</evidence>
<dbReference type="InterPro" id="IPR032675">
    <property type="entry name" value="LRR_dom_sf"/>
</dbReference>
<keyword evidence="2" id="KW-0433">Leucine-rich repeat</keyword>
<dbReference type="AlphaFoldDB" id="A0A022R6X7"/>
<evidence type="ECO:0000256" key="8">
    <source>
        <dbReference type="SAM" id="SignalP"/>
    </source>
</evidence>
<evidence type="ECO:0000259" key="9">
    <source>
        <dbReference type="Pfam" id="PF12819"/>
    </source>
</evidence>
<feature type="signal peptide" evidence="8">
    <location>
        <begin position="1"/>
        <end position="22"/>
    </location>
</feature>
<proteinExistence type="predicted"/>
<dbReference type="FunFam" id="3.80.10.10:FF:000129">
    <property type="entry name" value="Leucine-rich repeat receptor-like kinase"/>
    <property type="match status" value="1"/>
</dbReference>
<dbReference type="PANTHER" id="PTHR45631:SF44">
    <property type="entry name" value="CARBOHYDRATE-BINDING PROTEIN OF THE ER PROTEIN"/>
    <property type="match status" value="1"/>
</dbReference>
<dbReference type="Gene3D" id="3.80.10.10">
    <property type="entry name" value="Ribonuclease Inhibitor"/>
    <property type="match status" value="1"/>
</dbReference>
<accession>A0A022R6X7</accession>
<evidence type="ECO:0000313" key="10">
    <source>
        <dbReference type="EMBL" id="EYU36242.1"/>
    </source>
</evidence>
<keyword evidence="6" id="KW-1133">Transmembrane helix</keyword>